<name>A0A977L3T6_9CYAN</name>
<gene>
    <name evidence="1" type="ORF">KA717_29920</name>
</gene>
<accession>A0A977L3T6</accession>
<protein>
    <submittedName>
        <fullName evidence="1">Uncharacterized protein</fullName>
    </submittedName>
</protein>
<dbReference type="KEGG" id="wna:KA717_29920"/>
<evidence type="ECO:0000313" key="1">
    <source>
        <dbReference type="EMBL" id="UXE64939.1"/>
    </source>
</evidence>
<reference evidence="1" key="1">
    <citation type="submission" date="2021-04" db="EMBL/GenBank/DDBJ databases">
        <title>Genome sequence of Woronichinia naegeliana from Washington state freshwater lake bloom.</title>
        <authorList>
            <person name="Dreher T.W."/>
        </authorList>
    </citation>
    <scope>NUCLEOTIDE SEQUENCE</scope>
    <source>
        <strain evidence="1">WA131</strain>
    </source>
</reference>
<organism evidence="1">
    <name type="scientific">Woronichinia naegeliana WA131</name>
    <dbReference type="NCBI Taxonomy" id="2824559"/>
    <lineage>
        <taxon>Bacteria</taxon>
        <taxon>Bacillati</taxon>
        <taxon>Cyanobacteriota</taxon>
        <taxon>Cyanophyceae</taxon>
        <taxon>Synechococcales</taxon>
        <taxon>Coelosphaeriaceae</taxon>
        <taxon>Woronichinia</taxon>
    </lineage>
</organism>
<dbReference type="AlphaFoldDB" id="A0A977L3T6"/>
<proteinExistence type="predicted"/>
<dbReference type="EMBL" id="CP073041">
    <property type="protein sequence ID" value="UXE64939.1"/>
    <property type="molecule type" value="Genomic_DNA"/>
</dbReference>
<dbReference type="Proteomes" id="UP001065613">
    <property type="component" value="Chromosome"/>
</dbReference>
<sequence length="102" mass="10974">MIALSKTKVITFSKAKSHSPKMIALSAVKVIALSKAKIALSKSKAIALLKAKIAFSKTKKIAVLKFTQKEDYNCSSIPLTQISYSLISISSFQMIPLPDGSS</sequence>